<organism evidence="1 2">
    <name type="scientific">Phlebia brevispora</name>
    <dbReference type="NCBI Taxonomy" id="194682"/>
    <lineage>
        <taxon>Eukaryota</taxon>
        <taxon>Fungi</taxon>
        <taxon>Dikarya</taxon>
        <taxon>Basidiomycota</taxon>
        <taxon>Agaricomycotina</taxon>
        <taxon>Agaricomycetes</taxon>
        <taxon>Polyporales</taxon>
        <taxon>Meruliaceae</taxon>
        <taxon>Phlebia</taxon>
    </lineage>
</organism>
<gene>
    <name evidence="1" type="ORF">NM688_g8331</name>
</gene>
<comment type="caution">
    <text evidence="1">The sequence shown here is derived from an EMBL/GenBank/DDBJ whole genome shotgun (WGS) entry which is preliminary data.</text>
</comment>
<evidence type="ECO:0000313" key="2">
    <source>
        <dbReference type="Proteomes" id="UP001148662"/>
    </source>
</evidence>
<dbReference type="EMBL" id="JANHOG010002208">
    <property type="protein sequence ID" value="KAJ3525912.1"/>
    <property type="molecule type" value="Genomic_DNA"/>
</dbReference>
<proteinExistence type="predicted"/>
<protein>
    <submittedName>
        <fullName evidence="1">Uncharacterized protein</fullName>
    </submittedName>
</protein>
<evidence type="ECO:0000313" key="1">
    <source>
        <dbReference type="EMBL" id="KAJ3525912.1"/>
    </source>
</evidence>
<reference evidence="1" key="1">
    <citation type="submission" date="2022-07" db="EMBL/GenBank/DDBJ databases">
        <title>Genome Sequence of Phlebia brevispora.</title>
        <authorList>
            <person name="Buettner E."/>
        </authorList>
    </citation>
    <scope>NUCLEOTIDE SEQUENCE</scope>
    <source>
        <strain evidence="1">MPL23</strain>
    </source>
</reference>
<sequence>MARNLPFVFATTAMGGRASPVRPIRSCVSSCQYYLAAPMLPEIEMGVENTRLLQPLCILPQYPWRQTARDCGTLGRLRVTVQVSPSSSSSSTGSIFHRPLVLTRVAQKPPAAGCSTGEKRDGICSNIRAARCPPPVHASHKVQVLWTRQKRYGKLDSETQGMIRTRLQHMGSLNSILQKGTTLSPSQHEKMYGKHG</sequence>
<dbReference type="Proteomes" id="UP001148662">
    <property type="component" value="Unassembled WGS sequence"/>
</dbReference>
<accession>A0ACC1RUQ4</accession>
<keyword evidence="2" id="KW-1185">Reference proteome</keyword>
<name>A0ACC1RUQ4_9APHY</name>